<dbReference type="PANTHER" id="PTHR24064">
    <property type="entry name" value="SOLUTE CARRIER FAMILY 22 MEMBER"/>
    <property type="match status" value="1"/>
</dbReference>
<feature type="transmembrane region" description="Helical" evidence="5">
    <location>
        <begin position="274"/>
        <end position="294"/>
    </location>
</feature>
<keyword evidence="8" id="KW-1185">Reference proteome</keyword>
<feature type="transmembrane region" description="Helical" evidence="5">
    <location>
        <begin position="306"/>
        <end position="339"/>
    </location>
</feature>
<dbReference type="InterPro" id="IPR036259">
    <property type="entry name" value="MFS_trans_sf"/>
</dbReference>
<evidence type="ECO:0000313" key="8">
    <source>
        <dbReference type="Proteomes" id="UP001445335"/>
    </source>
</evidence>
<dbReference type="InterPro" id="IPR005828">
    <property type="entry name" value="MFS_sugar_transport-like"/>
</dbReference>
<evidence type="ECO:0000256" key="5">
    <source>
        <dbReference type="SAM" id="Phobius"/>
    </source>
</evidence>
<feature type="transmembrane region" description="Helical" evidence="5">
    <location>
        <begin position="233"/>
        <end position="253"/>
    </location>
</feature>
<evidence type="ECO:0000256" key="2">
    <source>
        <dbReference type="ARBA" id="ARBA00022692"/>
    </source>
</evidence>
<dbReference type="GO" id="GO:0016020">
    <property type="term" value="C:membrane"/>
    <property type="evidence" value="ECO:0007669"/>
    <property type="project" value="UniProtKB-SubCell"/>
</dbReference>
<feature type="transmembrane region" description="Helical" evidence="5">
    <location>
        <begin position="120"/>
        <end position="139"/>
    </location>
</feature>
<feature type="transmembrane region" description="Helical" evidence="5">
    <location>
        <begin position="187"/>
        <end position="213"/>
    </location>
</feature>
<evidence type="ECO:0000256" key="1">
    <source>
        <dbReference type="ARBA" id="ARBA00004141"/>
    </source>
</evidence>
<evidence type="ECO:0000256" key="3">
    <source>
        <dbReference type="ARBA" id="ARBA00022989"/>
    </source>
</evidence>
<comment type="caution">
    <text evidence="7">The sequence shown here is derived from an EMBL/GenBank/DDBJ whole genome shotgun (WGS) entry which is preliminary data.</text>
</comment>
<feature type="transmembrane region" description="Helical" evidence="5">
    <location>
        <begin position="34"/>
        <end position="60"/>
    </location>
</feature>
<sequence length="537" mass="56755">MQQQSHFEIEESRQQPSPTVVLYAERPPSARHAVLLWLQGCGTSVVLPGLGMFSEAYFIFAIGNLRPVFDELYGECFKTHTACSRALVASQTYTQVAGIMLGMLSLGVVADLVGRRAGSLICAAFMLGGGVLLTCSSGPTLNAWALVFAVSQFIYGVGVGGEYPLASSSAAERAEADEAVRARRGEMIVCTFAMQGWGNLVNTAVICALLALFGQTGGAGGYQAGALAAVWRLSFAVGLVPLVGMLAYRIAYVKESEMWSRTDRPSEEVWRERAALVTHFWHRLLGTAGAWFFWDVSFYSNKLFQSAFIAIIAPGASILTGLLWTLLNSFVALVGYYVAALTIDKPCMGRVRMQVMGFVLVAAAFLACAAGYDTLVQPGGIPAFQALYLLSSFFGQFGPNATTWMLPGEVFPTEARATCHGASAAAGKAGALLAGAWFGALPPARIFGIAAAFNLAGAALTAVFVPDVLGLDLREGDARWEALKAGRPYAGAAASLKNLSLFERWASVGSQAGGKQPAVELAGKAGSDAARLLDTES</sequence>
<feature type="transmembrane region" description="Helical" evidence="5">
    <location>
        <begin position="351"/>
        <end position="372"/>
    </location>
</feature>
<evidence type="ECO:0000313" key="7">
    <source>
        <dbReference type="EMBL" id="KAK9821919.1"/>
    </source>
</evidence>
<dbReference type="InterPro" id="IPR005829">
    <property type="entry name" value="Sugar_transporter_CS"/>
</dbReference>
<dbReference type="EMBL" id="JALJOU010000095">
    <property type="protein sequence ID" value="KAK9821919.1"/>
    <property type="molecule type" value="Genomic_DNA"/>
</dbReference>
<evidence type="ECO:0000256" key="4">
    <source>
        <dbReference type="ARBA" id="ARBA00023136"/>
    </source>
</evidence>
<dbReference type="SUPFAM" id="SSF103473">
    <property type="entry name" value="MFS general substrate transporter"/>
    <property type="match status" value="1"/>
</dbReference>
<dbReference type="Proteomes" id="UP001445335">
    <property type="component" value="Unassembled WGS sequence"/>
</dbReference>
<keyword evidence="3 5" id="KW-1133">Transmembrane helix</keyword>
<comment type="subcellular location">
    <subcellularLocation>
        <location evidence="1">Membrane</location>
        <topology evidence="1">Multi-pass membrane protein</topology>
    </subcellularLocation>
</comment>
<name>A0AAW1QKB6_9CHLO</name>
<feature type="domain" description="Major facilitator superfamily (MFS) profile" evidence="6">
    <location>
        <begin position="44"/>
        <end position="469"/>
    </location>
</feature>
<organism evidence="7 8">
    <name type="scientific">Elliptochloris bilobata</name>
    <dbReference type="NCBI Taxonomy" id="381761"/>
    <lineage>
        <taxon>Eukaryota</taxon>
        <taxon>Viridiplantae</taxon>
        <taxon>Chlorophyta</taxon>
        <taxon>core chlorophytes</taxon>
        <taxon>Trebouxiophyceae</taxon>
        <taxon>Trebouxiophyceae incertae sedis</taxon>
        <taxon>Elliptochloris clade</taxon>
        <taxon>Elliptochloris</taxon>
    </lineage>
</organism>
<dbReference type="Gene3D" id="1.20.1250.20">
    <property type="entry name" value="MFS general substrate transporter like domains"/>
    <property type="match status" value="1"/>
</dbReference>
<feature type="transmembrane region" description="Helical" evidence="5">
    <location>
        <begin position="145"/>
        <end position="166"/>
    </location>
</feature>
<dbReference type="AlphaFoldDB" id="A0AAW1QKB6"/>
<reference evidence="7 8" key="1">
    <citation type="journal article" date="2024" name="Nat. Commun.">
        <title>Phylogenomics reveals the evolutionary origins of lichenization in chlorophyte algae.</title>
        <authorList>
            <person name="Puginier C."/>
            <person name="Libourel C."/>
            <person name="Otte J."/>
            <person name="Skaloud P."/>
            <person name="Haon M."/>
            <person name="Grisel S."/>
            <person name="Petersen M."/>
            <person name="Berrin J.G."/>
            <person name="Delaux P.M."/>
            <person name="Dal Grande F."/>
            <person name="Keller J."/>
        </authorList>
    </citation>
    <scope>NUCLEOTIDE SEQUENCE [LARGE SCALE GENOMIC DNA]</scope>
    <source>
        <strain evidence="7 8">SAG 245.80</strain>
    </source>
</reference>
<dbReference type="PROSITE" id="PS50850">
    <property type="entry name" value="MFS"/>
    <property type="match status" value="1"/>
</dbReference>
<dbReference type="GO" id="GO:0022857">
    <property type="term" value="F:transmembrane transporter activity"/>
    <property type="evidence" value="ECO:0007669"/>
    <property type="project" value="InterPro"/>
</dbReference>
<keyword evidence="2 5" id="KW-0812">Transmembrane</keyword>
<accession>A0AAW1QKB6</accession>
<dbReference type="Pfam" id="PF00083">
    <property type="entry name" value="Sugar_tr"/>
    <property type="match status" value="2"/>
</dbReference>
<dbReference type="PROSITE" id="PS00216">
    <property type="entry name" value="SUGAR_TRANSPORT_1"/>
    <property type="match status" value="1"/>
</dbReference>
<protein>
    <recommendedName>
        <fullName evidence="6">Major facilitator superfamily (MFS) profile domain-containing protein</fullName>
    </recommendedName>
</protein>
<evidence type="ECO:0000259" key="6">
    <source>
        <dbReference type="PROSITE" id="PS50850"/>
    </source>
</evidence>
<proteinExistence type="predicted"/>
<dbReference type="InterPro" id="IPR020846">
    <property type="entry name" value="MFS_dom"/>
</dbReference>
<gene>
    <name evidence="7" type="ORF">WJX81_006266</name>
</gene>
<feature type="transmembrane region" description="Helical" evidence="5">
    <location>
        <begin position="93"/>
        <end position="113"/>
    </location>
</feature>
<keyword evidence="4 5" id="KW-0472">Membrane</keyword>